<name>A0A2S1LGZ1_9FLAO</name>
<dbReference type="Gene3D" id="3.20.20.370">
    <property type="entry name" value="Glycoside hydrolase/deacetylase"/>
    <property type="match status" value="1"/>
</dbReference>
<dbReference type="AlphaFoldDB" id="A0A2S1LGZ1"/>
<dbReference type="OrthoDB" id="2081174at2"/>
<sequence length="369" mass="42822">MLKSIIKNLSNLPGWRTDRKIVIIESDDWGSIRMPSNIARETLQSCNVSMGDLERQRYTNFDTLADEADFEALYETLTQFKDINGKHPVFTAVSVVANPDFDKIKEANFEKYFYEPFNTTLERYGHKNTFKMWQEGIAQNLFVPQFHGREHLNVQVWMRQLRDKEESTMEAFKLNCWGFENKNKFNIDYQAAFDLEFVSDIEYQKSVIKEGLQLFEQIHGYKADFFVPPNGPFNNELEKTAAEAGIKYMSTSKIQSEPQGQGIQKKRIHYLGKKNASRQLYITRNCFFEPSAPGKDWVSSCMNDIENAFKWGKPAVISSHRVNFIGRLIEHNRTESLAALTTLLTQIQTQWPNVEFMTSSQLGDLINRK</sequence>
<dbReference type="Proteomes" id="UP000244527">
    <property type="component" value="Chromosome"/>
</dbReference>
<dbReference type="GO" id="GO:0005975">
    <property type="term" value="P:carbohydrate metabolic process"/>
    <property type="evidence" value="ECO:0007669"/>
    <property type="project" value="InterPro"/>
</dbReference>
<evidence type="ECO:0000313" key="1">
    <source>
        <dbReference type="EMBL" id="AWG23045.1"/>
    </source>
</evidence>
<reference evidence="1 2" key="1">
    <citation type="submission" date="2017-04" db="EMBL/GenBank/DDBJ databases">
        <title>Compelte genome sequence of WV33.</title>
        <authorList>
            <person name="Lee P.C."/>
        </authorList>
    </citation>
    <scope>NUCLEOTIDE SEQUENCE [LARGE SCALE GENOMIC DNA]</scope>
    <source>
        <strain evidence="1 2">WV33</strain>
    </source>
</reference>
<accession>A0A2S1LGZ1</accession>
<dbReference type="EMBL" id="CP020918">
    <property type="protein sequence ID" value="AWG23045.1"/>
    <property type="molecule type" value="Genomic_DNA"/>
</dbReference>
<keyword evidence="2" id="KW-1185">Reference proteome</keyword>
<organism evidence="1 2">
    <name type="scientific">Flavobacterium faecale</name>
    <dbReference type="NCBI Taxonomy" id="1355330"/>
    <lineage>
        <taxon>Bacteria</taxon>
        <taxon>Pseudomonadati</taxon>
        <taxon>Bacteroidota</taxon>
        <taxon>Flavobacteriia</taxon>
        <taxon>Flavobacteriales</taxon>
        <taxon>Flavobacteriaceae</taxon>
        <taxon>Flavobacterium</taxon>
    </lineage>
</organism>
<gene>
    <name evidence="1" type="ORF">FFWV33_16700</name>
</gene>
<dbReference type="InterPro" id="IPR011330">
    <property type="entry name" value="Glyco_hydro/deAcase_b/a-brl"/>
</dbReference>
<evidence type="ECO:0000313" key="2">
    <source>
        <dbReference type="Proteomes" id="UP000244527"/>
    </source>
</evidence>
<dbReference type="KEGG" id="ffa:FFWV33_16700"/>
<dbReference type="SUPFAM" id="SSF88713">
    <property type="entry name" value="Glycoside hydrolase/deacetylase"/>
    <property type="match status" value="1"/>
</dbReference>
<dbReference type="RefSeq" id="WP_108741950.1">
    <property type="nucleotide sequence ID" value="NZ_CP020918.1"/>
</dbReference>
<proteinExistence type="predicted"/>
<protein>
    <submittedName>
        <fullName evidence="1">Polysaccharide (De)acetylase</fullName>
    </submittedName>
</protein>